<dbReference type="GO" id="GO:0006281">
    <property type="term" value="P:DNA repair"/>
    <property type="evidence" value="ECO:0007669"/>
    <property type="project" value="UniProtKB-KW"/>
</dbReference>
<dbReference type="GO" id="GO:0070534">
    <property type="term" value="P:protein K63-linked ubiquitination"/>
    <property type="evidence" value="ECO:0007669"/>
    <property type="project" value="UniProtKB-UniRule"/>
</dbReference>
<dbReference type="SMART" id="SM00320">
    <property type="entry name" value="WD40"/>
    <property type="match status" value="7"/>
</dbReference>
<dbReference type="EC" id="2.3.2.27" evidence="1"/>
<comment type="similarity">
    <text evidence="1">Belongs to the WD repeat PRP19 family.</text>
</comment>
<dbReference type="GO" id="GO:0061630">
    <property type="term" value="F:ubiquitin protein ligase activity"/>
    <property type="evidence" value="ECO:0007669"/>
    <property type="project" value="UniProtKB-UniRule"/>
</dbReference>
<keyword evidence="1" id="KW-0234">DNA repair</keyword>
<dbReference type="AlphaFoldDB" id="A0A642V6H4"/>
<dbReference type="InterPro" id="IPR036322">
    <property type="entry name" value="WD40_repeat_dom_sf"/>
</dbReference>
<keyword evidence="1" id="KW-0539">Nucleus</keyword>
<dbReference type="InterPro" id="IPR038959">
    <property type="entry name" value="Prp19"/>
</dbReference>
<dbReference type="Pfam" id="PF08606">
    <property type="entry name" value="Prp19"/>
    <property type="match status" value="1"/>
</dbReference>
<dbReference type="InterPro" id="IPR013915">
    <property type="entry name" value="Prp19_cc"/>
</dbReference>
<dbReference type="Gene3D" id="2.130.10.10">
    <property type="entry name" value="YVTN repeat-like/Quinoprotein amine dehydrogenase"/>
    <property type="match status" value="1"/>
</dbReference>
<dbReference type="GO" id="GO:0071006">
    <property type="term" value="C:U2-type catalytic step 1 spliceosome"/>
    <property type="evidence" value="ECO:0007669"/>
    <property type="project" value="TreeGrafter"/>
</dbReference>
<dbReference type="VEuPathDB" id="FungiDB:TRICI_002180"/>
<evidence type="ECO:0000259" key="3">
    <source>
        <dbReference type="Pfam" id="PF08606"/>
    </source>
</evidence>
<feature type="compositionally biased region" description="Polar residues" evidence="2">
    <location>
        <begin position="111"/>
        <end position="128"/>
    </location>
</feature>
<dbReference type="OrthoDB" id="687049at2759"/>
<evidence type="ECO:0000256" key="2">
    <source>
        <dbReference type="SAM" id="MobiDB-lite"/>
    </source>
</evidence>
<dbReference type="GO" id="GO:0005737">
    <property type="term" value="C:cytoplasm"/>
    <property type="evidence" value="ECO:0007669"/>
    <property type="project" value="TreeGrafter"/>
</dbReference>
<dbReference type="InterPro" id="IPR024977">
    <property type="entry name" value="Apc4-like_WD40_dom"/>
</dbReference>
<gene>
    <name evidence="5" type="ORF">TRICI_002180</name>
</gene>
<keyword evidence="1" id="KW-0227">DNA damage</keyword>
<dbReference type="Pfam" id="PF12894">
    <property type="entry name" value="ANAPC4_WD40"/>
    <property type="match status" value="1"/>
</dbReference>
<keyword evidence="1" id="KW-0808">Transferase</keyword>
<dbReference type="Proteomes" id="UP000761534">
    <property type="component" value="Unassembled WGS sequence"/>
</dbReference>
<comment type="subcellular location">
    <subcellularLocation>
        <location evidence="1">Nucleus</location>
    </subcellularLocation>
</comment>
<keyword evidence="1" id="KW-0508">mRNA splicing</keyword>
<feature type="region of interest" description="Disordered" evidence="2">
    <location>
        <begin position="111"/>
        <end position="146"/>
    </location>
</feature>
<comment type="caution">
    <text evidence="5">The sequence shown here is derived from an EMBL/GenBank/DDBJ whole genome shotgun (WGS) entry which is preliminary data.</text>
</comment>
<evidence type="ECO:0000256" key="1">
    <source>
        <dbReference type="RuleBase" id="RU367101"/>
    </source>
</evidence>
<proteinExistence type="inferred from homology"/>
<evidence type="ECO:0000313" key="5">
    <source>
        <dbReference type="EMBL" id="KAA8915668.1"/>
    </source>
</evidence>
<dbReference type="GO" id="GO:0000398">
    <property type="term" value="P:mRNA splicing, via spliceosome"/>
    <property type="evidence" value="ECO:0007669"/>
    <property type="project" value="InterPro"/>
</dbReference>
<evidence type="ECO:0000313" key="6">
    <source>
        <dbReference type="Proteomes" id="UP000761534"/>
    </source>
</evidence>
<keyword evidence="1" id="KW-0507">mRNA processing</keyword>
<accession>A0A642V6H4</accession>
<dbReference type="SUPFAM" id="SSF50978">
    <property type="entry name" value="WD40 repeat-like"/>
    <property type="match status" value="1"/>
</dbReference>
<keyword evidence="1" id="KW-0833">Ubl conjugation pathway</keyword>
<name>A0A642V6H4_9ASCO</name>
<dbReference type="InterPro" id="IPR001680">
    <property type="entry name" value="WD40_rpt"/>
</dbReference>
<dbReference type="PANTHER" id="PTHR43995">
    <property type="entry name" value="PRE-MRNA-PROCESSING FACTOR 19"/>
    <property type="match status" value="1"/>
</dbReference>
<reference evidence="5" key="1">
    <citation type="journal article" date="2019" name="G3 (Bethesda)">
        <title>Genome Assemblies of Two Rare Opportunistic Yeast Pathogens: Diutina rugosa (syn. Candida rugosa) and Trichomonascus ciferrii (syn. Candida ciferrii).</title>
        <authorList>
            <person name="Mixao V."/>
            <person name="Saus E."/>
            <person name="Hansen A.P."/>
            <person name="Lass-Florl C."/>
            <person name="Gabaldon T."/>
        </authorList>
    </citation>
    <scope>NUCLEOTIDE SEQUENCE</scope>
    <source>
        <strain evidence="5">CBS 4856</strain>
    </source>
</reference>
<organism evidence="5 6">
    <name type="scientific">Trichomonascus ciferrii</name>
    <dbReference type="NCBI Taxonomy" id="44093"/>
    <lineage>
        <taxon>Eukaryota</taxon>
        <taxon>Fungi</taxon>
        <taxon>Dikarya</taxon>
        <taxon>Ascomycota</taxon>
        <taxon>Saccharomycotina</taxon>
        <taxon>Dipodascomycetes</taxon>
        <taxon>Dipodascales</taxon>
        <taxon>Trichomonascaceae</taxon>
        <taxon>Trichomonascus</taxon>
        <taxon>Trichomonascus ciferrii complex</taxon>
    </lineage>
</organism>
<dbReference type="GO" id="GO:0000974">
    <property type="term" value="C:Prp19 complex"/>
    <property type="evidence" value="ECO:0007669"/>
    <property type="project" value="UniProtKB-UniRule"/>
</dbReference>
<comment type="function">
    <text evidence="1">Ubiquitin-protein ligase which is mainly involved pre-mRNA splicing and DNA repair. Required for pre-mRNA splicing as component of the spliceosome.</text>
</comment>
<keyword evidence="1" id="KW-0747">Spliceosome</keyword>
<feature type="domain" description="Prp19 coiled-coil region" evidence="3">
    <location>
        <begin position="46"/>
        <end position="111"/>
    </location>
</feature>
<dbReference type="UniPathway" id="UPA00143"/>
<dbReference type="EMBL" id="SWFS01000151">
    <property type="protein sequence ID" value="KAA8915668.1"/>
    <property type="molecule type" value="Genomic_DNA"/>
</dbReference>
<sequence>MALRHLIECHPNGADPVNGQELSADEVIEIQGQASHAVRPKPPVYTSIPSLLSSLQTEWDAMALETFSLKQQLLKTRQELSSALYHHDAAVRVVARLTKERDEARDALSKLSASLGTNNTAAPTTTSHAEPMEVEQPVSTSGSIPDELVRRIQDAQKELSSTRKGRKIPETWASKEEVSSLAETVKTKQLFTSVTSMAVKGSLILSGGGKSQAGVYSIDDQQLVGTAHASGIVTSSIWVNDSKFAVGTKNGSIDVFEYPSFDKLGSISNVHSGALTDLAVLPAGEDLLVSLGKDNIWAIHDINNFTTLFQTQAQTQSSTTRAALHPDGQYFAIGASTGEILILDLTTGSTVETLASNSGSISALVFSEDGRSLASAGTDSPSQAEIWNLARPNDDPRLLQYEALGDGTITGLSFDYSGKFLAACTPAGVEVGWYDKKAKSWIPNVFHATAAAVSLSWGQEARTLATISAKGNIHVFQC</sequence>
<evidence type="ECO:0000259" key="4">
    <source>
        <dbReference type="Pfam" id="PF12894"/>
    </source>
</evidence>
<comment type="pathway">
    <text evidence="1">Protein modification; protein ubiquitination.</text>
</comment>
<protein>
    <recommendedName>
        <fullName evidence="1">Pre-mRNA-processing factor 19</fullName>
        <ecNumber evidence="1">2.3.2.27</ecNumber>
    </recommendedName>
</protein>
<comment type="catalytic activity">
    <reaction evidence="1">
        <text>S-ubiquitinyl-[E2 ubiquitin-conjugating enzyme]-L-cysteine + [acceptor protein]-L-lysine = [E2 ubiquitin-conjugating enzyme]-L-cysteine + N(6)-ubiquitinyl-[acceptor protein]-L-lysine.</text>
        <dbReference type="EC" id="2.3.2.27"/>
    </reaction>
</comment>
<feature type="domain" description="Anaphase-promoting complex subunit 4-like WD40" evidence="4">
    <location>
        <begin position="295"/>
        <end position="368"/>
    </location>
</feature>
<dbReference type="PANTHER" id="PTHR43995:SF1">
    <property type="entry name" value="PRE-MRNA-PROCESSING FACTOR 19"/>
    <property type="match status" value="1"/>
</dbReference>
<keyword evidence="6" id="KW-1185">Reference proteome</keyword>
<dbReference type="InterPro" id="IPR015943">
    <property type="entry name" value="WD40/YVTN_repeat-like_dom_sf"/>
</dbReference>
<comment type="subunit">
    <text evidence="1">Homotetramer.</text>
</comment>